<sequence>MANLPFQSSITVTYIGTATAIINIDGITFLTDPYFSPEGTKWDVGHTTLINHYEPALTIDQLPPIDAILLSHEDHPDNLDELSRSRLLDGRRVLTTVDGASKLAPRSGVQGLRPWDTTALSVGGKCFDVTATPCQHLPGGECTGFLLTTPDFGTTDGKPNAVYFSGDTVYLPELAPRIRDRFHVSLALFNLGAASVILPGNTQPLLITMDGEQAAKLFRELDADALVPLHFEAWDHFSQKGKQPVASAFEAMGISDKVHWLEPGKPKRVL</sequence>
<dbReference type="EMBL" id="MU394369">
    <property type="protein sequence ID" value="KAI6082554.1"/>
    <property type="molecule type" value="Genomic_DNA"/>
</dbReference>
<dbReference type="Proteomes" id="UP001497680">
    <property type="component" value="Unassembled WGS sequence"/>
</dbReference>
<reference evidence="1 2" key="1">
    <citation type="journal article" date="2022" name="New Phytol.">
        <title>Ecological generalism drives hyperdiversity of secondary metabolite gene clusters in xylarialean endophytes.</title>
        <authorList>
            <person name="Franco M.E.E."/>
            <person name="Wisecaver J.H."/>
            <person name="Arnold A.E."/>
            <person name="Ju Y.M."/>
            <person name="Slot J.C."/>
            <person name="Ahrendt S."/>
            <person name="Moore L.P."/>
            <person name="Eastman K.E."/>
            <person name="Scott K."/>
            <person name="Konkel Z."/>
            <person name="Mondo S.J."/>
            <person name="Kuo A."/>
            <person name="Hayes R.D."/>
            <person name="Haridas S."/>
            <person name="Andreopoulos B."/>
            <person name="Riley R."/>
            <person name="LaButti K."/>
            <person name="Pangilinan J."/>
            <person name="Lipzen A."/>
            <person name="Amirebrahimi M."/>
            <person name="Yan J."/>
            <person name="Adam C."/>
            <person name="Keymanesh K."/>
            <person name="Ng V."/>
            <person name="Louie K."/>
            <person name="Northen T."/>
            <person name="Drula E."/>
            <person name="Henrissat B."/>
            <person name="Hsieh H.M."/>
            <person name="Youens-Clark K."/>
            <person name="Lutzoni F."/>
            <person name="Miadlikowska J."/>
            <person name="Eastwood D.C."/>
            <person name="Hamelin R.C."/>
            <person name="Grigoriev I.V."/>
            <person name="U'Ren J.M."/>
        </authorList>
    </citation>
    <scope>NUCLEOTIDE SEQUENCE [LARGE SCALE GENOMIC DNA]</scope>
    <source>
        <strain evidence="1 2">ER1909</strain>
    </source>
</reference>
<comment type="caution">
    <text evidence="1">The sequence shown here is derived from an EMBL/GenBank/DDBJ whole genome shotgun (WGS) entry which is preliminary data.</text>
</comment>
<gene>
    <name evidence="1" type="ORF">F4821DRAFT_263861</name>
</gene>
<evidence type="ECO:0000313" key="2">
    <source>
        <dbReference type="Proteomes" id="UP001497680"/>
    </source>
</evidence>
<organism evidence="1 2">
    <name type="scientific">Hypoxylon rubiginosum</name>
    <dbReference type="NCBI Taxonomy" id="110542"/>
    <lineage>
        <taxon>Eukaryota</taxon>
        <taxon>Fungi</taxon>
        <taxon>Dikarya</taxon>
        <taxon>Ascomycota</taxon>
        <taxon>Pezizomycotina</taxon>
        <taxon>Sordariomycetes</taxon>
        <taxon>Xylariomycetidae</taxon>
        <taxon>Xylariales</taxon>
        <taxon>Hypoxylaceae</taxon>
        <taxon>Hypoxylon</taxon>
    </lineage>
</organism>
<evidence type="ECO:0000313" key="1">
    <source>
        <dbReference type="EMBL" id="KAI6082554.1"/>
    </source>
</evidence>
<keyword evidence="2" id="KW-1185">Reference proteome</keyword>
<name>A0ACC0CQ44_9PEZI</name>
<accession>A0ACC0CQ44</accession>
<protein>
    <submittedName>
        <fullName evidence="1">Metallo-hydrolase/oxidoreductase</fullName>
    </submittedName>
</protein>
<proteinExistence type="predicted"/>